<proteinExistence type="predicted"/>
<keyword evidence="2" id="KW-1185">Reference proteome</keyword>
<gene>
    <name evidence="1" type="ORF">CFP56_023187</name>
</gene>
<evidence type="ECO:0000313" key="1">
    <source>
        <dbReference type="EMBL" id="KAK7856493.1"/>
    </source>
</evidence>
<dbReference type="AlphaFoldDB" id="A0AAW0LZR4"/>
<organism evidence="1 2">
    <name type="scientific">Quercus suber</name>
    <name type="common">Cork oak</name>
    <dbReference type="NCBI Taxonomy" id="58331"/>
    <lineage>
        <taxon>Eukaryota</taxon>
        <taxon>Viridiplantae</taxon>
        <taxon>Streptophyta</taxon>
        <taxon>Embryophyta</taxon>
        <taxon>Tracheophyta</taxon>
        <taxon>Spermatophyta</taxon>
        <taxon>Magnoliopsida</taxon>
        <taxon>eudicotyledons</taxon>
        <taxon>Gunneridae</taxon>
        <taxon>Pentapetalae</taxon>
        <taxon>rosids</taxon>
        <taxon>fabids</taxon>
        <taxon>Fagales</taxon>
        <taxon>Fagaceae</taxon>
        <taxon>Quercus</taxon>
    </lineage>
</organism>
<dbReference type="Proteomes" id="UP000237347">
    <property type="component" value="Unassembled WGS sequence"/>
</dbReference>
<evidence type="ECO:0000313" key="2">
    <source>
        <dbReference type="Proteomes" id="UP000237347"/>
    </source>
</evidence>
<reference evidence="1 2" key="1">
    <citation type="journal article" date="2018" name="Sci. Data">
        <title>The draft genome sequence of cork oak.</title>
        <authorList>
            <person name="Ramos A.M."/>
            <person name="Usie A."/>
            <person name="Barbosa P."/>
            <person name="Barros P.M."/>
            <person name="Capote T."/>
            <person name="Chaves I."/>
            <person name="Simoes F."/>
            <person name="Abreu I."/>
            <person name="Carrasquinho I."/>
            <person name="Faro C."/>
            <person name="Guimaraes J.B."/>
            <person name="Mendonca D."/>
            <person name="Nobrega F."/>
            <person name="Rodrigues L."/>
            <person name="Saibo N.J.M."/>
            <person name="Varela M.C."/>
            <person name="Egas C."/>
            <person name="Matos J."/>
            <person name="Miguel C.M."/>
            <person name="Oliveira M.M."/>
            <person name="Ricardo C.P."/>
            <person name="Goncalves S."/>
        </authorList>
    </citation>
    <scope>NUCLEOTIDE SEQUENCE [LARGE SCALE GENOMIC DNA]</scope>
    <source>
        <strain evidence="2">cv. HL8</strain>
    </source>
</reference>
<feature type="non-terminal residue" evidence="1">
    <location>
        <position position="83"/>
    </location>
</feature>
<comment type="caution">
    <text evidence="1">The sequence shown here is derived from an EMBL/GenBank/DDBJ whole genome shotgun (WGS) entry which is preliminary data.</text>
</comment>
<accession>A0AAW0LZR4</accession>
<protein>
    <submittedName>
        <fullName evidence="1">Uncharacterized protein</fullName>
    </submittedName>
</protein>
<dbReference type="EMBL" id="PKMF04000036">
    <property type="protein sequence ID" value="KAK7856493.1"/>
    <property type="molecule type" value="Genomic_DNA"/>
</dbReference>
<name>A0AAW0LZR4_QUESU</name>
<sequence>MRLATNRFQHSLETIQPRFYHALRAIHSLRSMIIRLDYDANEHPGHFRESVKYYPWFKINGFVCLNSRMFEFAIVKHNLQTVA</sequence>